<comment type="caution">
    <text evidence="2">The sequence shown here is derived from an EMBL/GenBank/DDBJ whole genome shotgun (WGS) entry which is preliminary data.</text>
</comment>
<accession>A0A8H7ZXB1</accession>
<evidence type="ECO:0000313" key="3">
    <source>
        <dbReference type="Proteomes" id="UP000673691"/>
    </source>
</evidence>
<evidence type="ECO:0000313" key="2">
    <source>
        <dbReference type="EMBL" id="KAG5461140.1"/>
    </source>
</evidence>
<keyword evidence="3" id="KW-1185">Reference proteome</keyword>
<dbReference type="AlphaFoldDB" id="A0A8H7ZXB1"/>
<keyword evidence="1" id="KW-0732">Signal</keyword>
<organism evidence="2 3">
    <name type="scientific">Olpidium bornovanus</name>
    <dbReference type="NCBI Taxonomy" id="278681"/>
    <lineage>
        <taxon>Eukaryota</taxon>
        <taxon>Fungi</taxon>
        <taxon>Fungi incertae sedis</taxon>
        <taxon>Olpidiomycota</taxon>
        <taxon>Olpidiomycotina</taxon>
        <taxon>Olpidiomycetes</taxon>
        <taxon>Olpidiales</taxon>
        <taxon>Olpidiaceae</taxon>
        <taxon>Olpidium</taxon>
    </lineage>
</organism>
<feature type="chain" id="PRO_5034262315" evidence="1">
    <location>
        <begin position="24"/>
        <end position="195"/>
    </location>
</feature>
<dbReference type="Proteomes" id="UP000673691">
    <property type="component" value="Unassembled WGS sequence"/>
</dbReference>
<gene>
    <name evidence="2" type="ORF">BJ554DRAFT_6714</name>
</gene>
<protein>
    <submittedName>
        <fullName evidence="2">Uncharacterized protein</fullName>
    </submittedName>
</protein>
<reference evidence="2 3" key="1">
    <citation type="journal article" name="Sci. Rep.">
        <title>Genome-scale phylogenetic analyses confirm Olpidium as the closest living zoosporic fungus to the non-flagellated, terrestrial fungi.</title>
        <authorList>
            <person name="Chang Y."/>
            <person name="Rochon D."/>
            <person name="Sekimoto S."/>
            <person name="Wang Y."/>
            <person name="Chovatia M."/>
            <person name="Sandor L."/>
            <person name="Salamov A."/>
            <person name="Grigoriev I.V."/>
            <person name="Stajich J.E."/>
            <person name="Spatafora J.W."/>
        </authorList>
    </citation>
    <scope>NUCLEOTIDE SEQUENCE [LARGE SCALE GENOMIC DNA]</scope>
    <source>
        <strain evidence="2">S191</strain>
    </source>
</reference>
<sequence length="195" mass="21111">MRPASSFVFTCALAIAAAAPALARFGQENPPVERQLEKFGFNVGLHGDIAGQIATFSGQIPSTLLGNSDPCAQAKLADRIVHYGESKIRKASLRKRYNKLAMTFMAAERNFDPTKAPKFCKDASLPRHKLLRGILPKVDPSRGGPSRGGISAAKANRLTARRLRICLDNPSRCGLAAQGKSIADQMRELGFTDFN</sequence>
<feature type="signal peptide" evidence="1">
    <location>
        <begin position="1"/>
        <end position="23"/>
    </location>
</feature>
<feature type="non-terminal residue" evidence="2">
    <location>
        <position position="1"/>
    </location>
</feature>
<evidence type="ECO:0000256" key="1">
    <source>
        <dbReference type="SAM" id="SignalP"/>
    </source>
</evidence>
<dbReference type="OrthoDB" id="2141239at2759"/>
<proteinExistence type="predicted"/>
<dbReference type="EMBL" id="JAEFCI010004137">
    <property type="protein sequence ID" value="KAG5461140.1"/>
    <property type="molecule type" value="Genomic_DNA"/>
</dbReference>
<name>A0A8H7ZXB1_9FUNG</name>